<evidence type="ECO:0000313" key="2">
    <source>
        <dbReference type="EMBL" id="MYM57469.1"/>
    </source>
</evidence>
<evidence type="ECO:0000313" key="3">
    <source>
        <dbReference type="Proteomes" id="UP000479043"/>
    </source>
</evidence>
<comment type="caution">
    <text evidence="2">The sequence shown here is derived from an EMBL/GenBank/DDBJ whole genome shotgun (WGS) entry which is preliminary data.</text>
</comment>
<dbReference type="AlphaFoldDB" id="A0A6L8LWD0"/>
<name>A0A6L8LWD0_9RHOB</name>
<keyword evidence="1" id="KW-0732">Signal</keyword>
<feature type="signal peptide" evidence="1">
    <location>
        <begin position="1"/>
        <end position="22"/>
    </location>
</feature>
<evidence type="ECO:0000256" key="1">
    <source>
        <dbReference type="SAM" id="SignalP"/>
    </source>
</evidence>
<dbReference type="InterPro" id="IPR029033">
    <property type="entry name" value="His_PPase_superfam"/>
</dbReference>
<feature type="chain" id="PRO_5026833139" evidence="1">
    <location>
        <begin position="23"/>
        <end position="160"/>
    </location>
</feature>
<dbReference type="Gene3D" id="3.40.50.1240">
    <property type="entry name" value="Phosphoglycerate mutase-like"/>
    <property type="match status" value="1"/>
</dbReference>
<keyword evidence="3" id="KW-1185">Reference proteome</keyword>
<organism evidence="2 3">
    <name type="scientific">Thalassovita mangrovi</name>
    <dbReference type="NCBI Taxonomy" id="2692236"/>
    <lineage>
        <taxon>Bacteria</taxon>
        <taxon>Pseudomonadati</taxon>
        <taxon>Pseudomonadota</taxon>
        <taxon>Alphaproteobacteria</taxon>
        <taxon>Rhodobacterales</taxon>
        <taxon>Roseobacteraceae</taxon>
        <taxon>Thalassovita</taxon>
    </lineage>
</organism>
<dbReference type="Pfam" id="PF00300">
    <property type="entry name" value="His_Phos_1"/>
    <property type="match status" value="1"/>
</dbReference>
<gene>
    <name evidence="2" type="ORF">GR167_19285</name>
</gene>
<protein>
    <submittedName>
        <fullName evidence="2">Histidine phosphatase family protein</fullName>
    </submittedName>
</protein>
<accession>A0A6L8LWD0</accession>
<dbReference type="InterPro" id="IPR013078">
    <property type="entry name" value="His_Pase_superF_clade-1"/>
</dbReference>
<dbReference type="PROSITE" id="PS51257">
    <property type="entry name" value="PROKAR_LIPOPROTEIN"/>
    <property type="match status" value="1"/>
</dbReference>
<dbReference type="EMBL" id="WWEN01000011">
    <property type="protein sequence ID" value="MYM57469.1"/>
    <property type="molecule type" value="Genomic_DNA"/>
</dbReference>
<dbReference type="RefSeq" id="WP_160975371.1">
    <property type="nucleotide sequence ID" value="NZ_WWEN01000011.1"/>
</dbReference>
<proteinExistence type="predicted"/>
<sequence>MTRHRFILTAIALLLSACAPRAVPPGATTTVIALRHADRFGNDLSDKGQKRAAALPAALAGYDIDAIYAPDIKRNLDTAAPLARATGLRVRTIAVETAAGRMTSAHPGGTVVWVGNKANLKTLWQDLDAPGDPPLEYGDLFVVTLQGDGKRALRRLHFGD</sequence>
<dbReference type="Proteomes" id="UP000479043">
    <property type="component" value="Unassembled WGS sequence"/>
</dbReference>
<dbReference type="SUPFAM" id="SSF53254">
    <property type="entry name" value="Phosphoglycerate mutase-like"/>
    <property type="match status" value="1"/>
</dbReference>
<reference evidence="2 3" key="1">
    <citation type="submission" date="2020-01" db="EMBL/GenBank/DDBJ databases">
        <authorList>
            <person name="Chen S."/>
        </authorList>
    </citation>
    <scope>NUCLEOTIDE SEQUENCE [LARGE SCALE GENOMIC DNA]</scope>
    <source>
        <strain evidence="2 3">GS-10</strain>
    </source>
</reference>